<dbReference type="EMBL" id="VZPB01000067">
    <property type="protein sequence ID" value="KAB0575102.1"/>
    <property type="molecule type" value="Genomic_DNA"/>
</dbReference>
<keyword evidence="1" id="KW-0378">Hydrolase</keyword>
<dbReference type="SUPFAM" id="SSF51556">
    <property type="entry name" value="Metallo-dependent hydrolases"/>
    <property type="match status" value="1"/>
</dbReference>
<name>A0A643F9Q4_IDEDE</name>
<evidence type="ECO:0000313" key="2">
    <source>
        <dbReference type="Proteomes" id="UP000430120"/>
    </source>
</evidence>
<dbReference type="Gene3D" id="3.20.20.140">
    <property type="entry name" value="Metal-dependent hydrolases"/>
    <property type="match status" value="1"/>
</dbReference>
<protein>
    <submittedName>
        <fullName evidence="1">Amidohydrolase</fullName>
    </submittedName>
</protein>
<dbReference type="AlphaFoldDB" id="A0A643F9Q4"/>
<dbReference type="RefSeq" id="WP_151125643.1">
    <property type="nucleotide sequence ID" value="NZ_CP088082.1"/>
</dbReference>
<dbReference type="InterPro" id="IPR032466">
    <property type="entry name" value="Metal_Hydrolase"/>
</dbReference>
<evidence type="ECO:0000313" key="1">
    <source>
        <dbReference type="EMBL" id="KAB0575102.1"/>
    </source>
</evidence>
<proteinExistence type="predicted"/>
<accession>A0A643F9Q4</accession>
<keyword evidence="2" id="KW-1185">Reference proteome</keyword>
<comment type="caution">
    <text evidence="1">The sequence shown here is derived from an EMBL/GenBank/DDBJ whole genome shotgun (WGS) entry which is preliminary data.</text>
</comment>
<sequence length="324" mass="36931">MTDVAPAAVPFDLATLKMHWRRRIEAMRATGVLPLIDVESNLGDDLDIQVFARQMDGEGVALIAFSAVPQGRGWNDAARHAVAADPWRYIPAGNGGLPPDWKRDPVEFARASREHTRSDGYPLMGEYEFRHYPSPDQIQRGHRERDEDLPIDGPAGHELFRFSAESGISFQIHHEIEDQTLAPLEKMLTQYPKAKVIWCHLAQMRYQSRNTVYGPDYVRKLIEAHPNLYFDLFSGPPDHVYPGSGEYAGRYWDRSTGKLKPEWATLIADHPWRFMVALDLNPFIMKAFPRKVAVQRAVLDSLPPSAREIVAYKAAWKLLFNEEI</sequence>
<dbReference type="GO" id="GO:0016787">
    <property type="term" value="F:hydrolase activity"/>
    <property type="evidence" value="ECO:0007669"/>
    <property type="project" value="UniProtKB-KW"/>
</dbReference>
<organism evidence="1 2">
    <name type="scientific">Ideonella dechloratans</name>
    <dbReference type="NCBI Taxonomy" id="36863"/>
    <lineage>
        <taxon>Bacteria</taxon>
        <taxon>Pseudomonadati</taxon>
        <taxon>Pseudomonadota</taxon>
        <taxon>Betaproteobacteria</taxon>
        <taxon>Burkholderiales</taxon>
        <taxon>Sphaerotilaceae</taxon>
        <taxon>Ideonella</taxon>
    </lineage>
</organism>
<dbReference type="OrthoDB" id="8673173at2"/>
<gene>
    <name evidence="1" type="ORF">F7Q92_18935</name>
</gene>
<dbReference type="Proteomes" id="UP000430120">
    <property type="component" value="Unassembled WGS sequence"/>
</dbReference>
<reference evidence="1 2" key="1">
    <citation type="submission" date="2019-09" db="EMBL/GenBank/DDBJ databases">
        <title>Draft genome sequences of 48 bacterial type strains from the CCUG.</title>
        <authorList>
            <person name="Tunovic T."/>
            <person name="Pineiro-Iglesias B."/>
            <person name="Unosson C."/>
            <person name="Inganas E."/>
            <person name="Ohlen M."/>
            <person name="Cardew S."/>
            <person name="Jensie-Markopoulos S."/>
            <person name="Salva-Serra F."/>
            <person name="Jaen-Luchoro D."/>
            <person name="Karlsson R."/>
            <person name="Svensson-Stadler L."/>
            <person name="Chun J."/>
            <person name="Moore E."/>
        </authorList>
    </citation>
    <scope>NUCLEOTIDE SEQUENCE [LARGE SCALE GENOMIC DNA]</scope>
    <source>
        <strain evidence="1 2">CCUG 30977</strain>
    </source>
</reference>